<keyword evidence="4 15" id="KW-0479">Metal-binding</keyword>
<feature type="active site" evidence="13">
    <location>
        <position position="184"/>
    </location>
</feature>
<dbReference type="GO" id="GO:0046872">
    <property type="term" value="F:metal ion binding"/>
    <property type="evidence" value="ECO:0007669"/>
    <property type="project" value="UniProtKB-KW"/>
</dbReference>
<dbReference type="Gene3D" id="3.30.1490.20">
    <property type="entry name" value="ATP-grasp fold, A domain"/>
    <property type="match status" value="1"/>
</dbReference>
<evidence type="ECO:0000256" key="13">
    <source>
        <dbReference type="PIRSR" id="PIRSR039102-1"/>
    </source>
</evidence>
<dbReference type="OrthoDB" id="9813261at2"/>
<name>E2SAZ8_9ACTN</name>
<feature type="domain" description="ATP-grasp" evidence="17">
    <location>
        <begin position="136"/>
        <end position="346"/>
    </location>
</feature>
<keyword evidence="5 14" id="KW-0547">Nucleotide-binding</keyword>
<keyword evidence="7 15" id="KW-0460">Magnesium</keyword>
<feature type="binding site" evidence="15">
    <location>
        <position position="301"/>
    </location>
    <ligand>
        <name>Mg(2+)</name>
        <dbReference type="ChEBI" id="CHEBI:18420"/>
        <label>1</label>
    </ligand>
</feature>
<dbReference type="GO" id="GO:0005829">
    <property type="term" value="C:cytosol"/>
    <property type="evidence" value="ECO:0007669"/>
    <property type="project" value="TreeGrafter"/>
</dbReference>
<dbReference type="RefSeq" id="WP_007078228.1">
    <property type="nucleotide sequence ID" value="NZ_CM001024.1"/>
</dbReference>
<keyword evidence="12" id="KW-0963">Cytoplasm</keyword>
<dbReference type="InterPro" id="IPR011127">
    <property type="entry name" value="Dala_Dala_lig_N"/>
</dbReference>
<comment type="function">
    <text evidence="12">Cell wall formation.</text>
</comment>
<dbReference type="InterPro" id="IPR011095">
    <property type="entry name" value="Dala_Dala_lig_C"/>
</dbReference>
<dbReference type="Proteomes" id="UP000003111">
    <property type="component" value="Unassembled WGS sequence"/>
</dbReference>
<dbReference type="PANTHER" id="PTHR23132">
    <property type="entry name" value="D-ALANINE--D-ALANINE LIGASE"/>
    <property type="match status" value="1"/>
</dbReference>
<evidence type="ECO:0000256" key="12">
    <source>
        <dbReference type="HAMAP-Rule" id="MF_00047"/>
    </source>
</evidence>
<feature type="binding site" evidence="14">
    <location>
        <begin position="184"/>
        <end position="185"/>
    </location>
    <ligand>
        <name>ATP</name>
        <dbReference type="ChEBI" id="CHEBI:30616"/>
    </ligand>
</feature>
<keyword evidence="6 16" id="KW-0067">ATP-binding</keyword>
<dbReference type="Gene3D" id="3.30.470.20">
    <property type="entry name" value="ATP-grasp fold, B domain"/>
    <property type="match status" value="1"/>
</dbReference>
<dbReference type="PROSITE" id="PS00844">
    <property type="entry name" value="DALA_DALA_LIGASE_2"/>
    <property type="match status" value="1"/>
</dbReference>
<evidence type="ECO:0000256" key="6">
    <source>
        <dbReference type="ARBA" id="ARBA00022840"/>
    </source>
</evidence>
<dbReference type="InterPro" id="IPR005905">
    <property type="entry name" value="D_ala_D_ala"/>
</dbReference>
<dbReference type="NCBIfam" id="TIGR01205">
    <property type="entry name" value="D_ala_D_alaTIGR"/>
    <property type="match status" value="1"/>
</dbReference>
<feature type="binding site" evidence="14">
    <location>
        <begin position="312"/>
        <end position="313"/>
    </location>
    <ligand>
        <name>ATP</name>
        <dbReference type="ChEBI" id="CHEBI:30616"/>
    </ligand>
</feature>
<reference evidence="18" key="1">
    <citation type="submission" date="2010-08" db="EMBL/GenBank/DDBJ databases">
        <authorList>
            <person name="Muzny D."/>
            <person name="Qin X."/>
            <person name="Buhay C."/>
            <person name="Dugan-Rocha S."/>
            <person name="Ding Y."/>
            <person name="Chen G."/>
            <person name="Hawes A."/>
            <person name="Holder M."/>
            <person name="Jhangiani S."/>
            <person name="Johnson A."/>
            <person name="Khan Z."/>
            <person name="Li Z."/>
            <person name="Liu W."/>
            <person name="Liu X."/>
            <person name="Perez L."/>
            <person name="Shen H."/>
            <person name="Wang Q."/>
            <person name="Watt J."/>
            <person name="Xi L."/>
            <person name="Xin Y."/>
            <person name="Zhou J."/>
            <person name="Deng J."/>
            <person name="Jiang H."/>
            <person name="Liu Y."/>
            <person name="Qu J."/>
            <person name="Song X.-Z."/>
            <person name="Zhang L."/>
            <person name="Villasana D."/>
            <person name="Johnson A."/>
            <person name="Liu J."/>
            <person name="Liyanage D."/>
            <person name="Lorensuhewa L."/>
            <person name="Robinson T."/>
            <person name="Song A."/>
            <person name="Song B.-B."/>
            <person name="Dinh H."/>
            <person name="Thornton R."/>
            <person name="Coyle M."/>
            <person name="Francisco L."/>
            <person name="Jackson L."/>
            <person name="Javaid M."/>
            <person name="Korchina V."/>
            <person name="Kovar C."/>
            <person name="Mata R."/>
            <person name="Mathew T."/>
            <person name="Ngo R."/>
            <person name="Nguyen L."/>
            <person name="Nguyen N."/>
            <person name="Okwuonu G."/>
            <person name="Ongeri F."/>
            <person name="Pham C."/>
            <person name="Simmons D."/>
            <person name="Wilczek-Boney K."/>
            <person name="Hale W."/>
            <person name="Jakkamsetti A."/>
            <person name="Pham P."/>
            <person name="Ruth R."/>
            <person name="San Lucas F."/>
            <person name="Warren J."/>
            <person name="Zhang J."/>
            <person name="Zhao Z."/>
            <person name="Zhou C."/>
            <person name="Zhu D."/>
            <person name="Lee S."/>
            <person name="Bess C."/>
            <person name="Blankenburg K."/>
            <person name="Forbes L."/>
            <person name="Fu Q."/>
            <person name="Gubbala S."/>
            <person name="Hirani K."/>
            <person name="Jayaseelan J.C."/>
            <person name="Lara F."/>
            <person name="Munidasa M."/>
            <person name="Palculict T."/>
            <person name="Patil S."/>
            <person name="Pu L.-L."/>
            <person name="Saada N."/>
            <person name="Tang L."/>
            <person name="Weissenberger G."/>
            <person name="Zhu Y."/>
            <person name="Hemphill L."/>
            <person name="Shang Y."/>
            <person name="Youmans B."/>
            <person name="Ayvaz T."/>
            <person name="Ross M."/>
            <person name="Santibanez J."/>
            <person name="Aqrawi P."/>
            <person name="Gross S."/>
            <person name="Joshi V."/>
            <person name="Fowler G."/>
            <person name="Nazareth L."/>
            <person name="Reid J."/>
            <person name="Worley K."/>
            <person name="Petrosino J."/>
            <person name="Highlander S."/>
            <person name="Gibbs R."/>
        </authorList>
    </citation>
    <scope>NUCLEOTIDE SEQUENCE [LARGE SCALE GENOMIC DNA]</scope>
    <source>
        <strain evidence="18">DSM 15272</strain>
    </source>
</reference>
<keyword evidence="19" id="KW-1185">Reference proteome</keyword>
<sequence>MSPNPGTSVRRPRLAVVFGGRSSEHGVSCLTAREVLAALDPDRYDVRPIGITTDGAWVEETARWDDLAPGTLPAVRADGPVFAWERLAEFDAVFPLLHGPWGEDGTVQGLLEMADIRYVGAGVLASAVSMDKPFTKTVFSAAGLPQIPYVTIRPWEWNRERSRVEARIRALGLPVFVKPARAGSSSGVAMVESWDDLDAAVVAARAFDPKVIVEAFARGKRELECGVLQGPDGRPVASVVGEITVAAESDHDFYDFEAKYLDGTSVNLVPADIPVTLSERIRTYAVQAFEAVGCEGLARVDFFLTDDGLVVNEINTMPGFTPFSMFPLLWEASGVRYEDLVDRLVRLALDRDTGLR</sequence>
<dbReference type="NCBIfam" id="NF002528">
    <property type="entry name" value="PRK01966.1-4"/>
    <property type="match status" value="1"/>
</dbReference>
<dbReference type="InterPro" id="IPR016185">
    <property type="entry name" value="PreATP-grasp_dom_sf"/>
</dbReference>
<comment type="similarity">
    <text evidence="2 12">Belongs to the D-alanine--D-alanine ligase family.</text>
</comment>
<dbReference type="Gene3D" id="3.40.50.20">
    <property type="match status" value="1"/>
</dbReference>
<dbReference type="GO" id="GO:0005524">
    <property type="term" value="F:ATP binding"/>
    <property type="evidence" value="ECO:0007669"/>
    <property type="project" value="UniProtKB-UniRule"/>
</dbReference>
<organism evidence="18 19">
    <name type="scientific">Aeromicrobium marinum DSM 15272</name>
    <dbReference type="NCBI Taxonomy" id="585531"/>
    <lineage>
        <taxon>Bacteria</taxon>
        <taxon>Bacillati</taxon>
        <taxon>Actinomycetota</taxon>
        <taxon>Actinomycetes</taxon>
        <taxon>Propionibacteriales</taxon>
        <taxon>Nocardioidaceae</taxon>
        <taxon>Aeromicrobium</taxon>
    </lineage>
</organism>
<dbReference type="SUPFAM" id="SSF52440">
    <property type="entry name" value="PreATP-grasp domain"/>
    <property type="match status" value="1"/>
</dbReference>
<feature type="binding site" evidence="14">
    <location>
        <position position="132"/>
    </location>
    <ligand>
        <name>ATP</name>
        <dbReference type="ChEBI" id="CHEBI:30616"/>
    </ligand>
</feature>
<accession>E2SAZ8</accession>
<feature type="binding site" evidence="14">
    <location>
        <begin position="214"/>
        <end position="222"/>
    </location>
    <ligand>
        <name>ATP</name>
        <dbReference type="ChEBI" id="CHEBI:30616"/>
    </ligand>
</feature>
<evidence type="ECO:0000313" key="18">
    <source>
        <dbReference type="EMBL" id="EFQ83544.1"/>
    </source>
</evidence>
<evidence type="ECO:0000256" key="14">
    <source>
        <dbReference type="PIRSR" id="PIRSR039102-2"/>
    </source>
</evidence>
<dbReference type="InterPro" id="IPR011761">
    <property type="entry name" value="ATP-grasp"/>
</dbReference>
<dbReference type="HOGENOM" id="CLU_039268_0_1_11"/>
<comment type="pathway">
    <text evidence="12">Cell wall biogenesis; peptidoglycan biosynthesis.</text>
</comment>
<evidence type="ECO:0000259" key="17">
    <source>
        <dbReference type="PROSITE" id="PS50975"/>
    </source>
</evidence>
<feature type="active site" evidence="13">
    <location>
        <position position="24"/>
    </location>
</feature>
<dbReference type="GO" id="GO:0071555">
    <property type="term" value="P:cell wall organization"/>
    <property type="evidence" value="ECO:0007669"/>
    <property type="project" value="UniProtKB-KW"/>
</dbReference>
<dbReference type="PROSITE" id="PS00843">
    <property type="entry name" value="DALA_DALA_LIGASE_1"/>
    <property type="match status" value="1"/>
</dbReference>
<feature type="binding site" evidence="14">
    <location>
        <begin position="176"/>
        <end position="178"/>
    </location>
    <ligand>
        <name>ATP</name>
        <dbReference type="ChEBI" id="CHEBI:30616"/>
    </ligand>
</feature>
<dbReference type="STRING" id="585531.HMPREF0063_11207"/>
<feature type="binding site" evidence="15">
    <location>
        <position position="313"/>
    </location>
    <ligand>
        <name>Mg(2+)</name>
        <dbReference type="ChEBI" id="CHEBI:18420"/>
        <label>1</label>
    </ligand>
</feature>
<dbReference type="GO" id="GO:0009252">
    <property type="term" value="P:peptidoglycan biosynthetic process"/>
    <property type="evidence" value="ECO:0007669"/>
    <property type="project" value="UniProtKB-UniRule"/>
</dbReference>
<dbReference type="HAMAP" id="MF_00047">
    <property type="entry name" value="Dala_Dala_lig"/>
    <property type="match status" value="1"/>
</dbReference>
<evidence type="ECO:0000256" key="10">
    <source>
        <dbReference type="ARBA" id="ARBA00023211"/>
    </source>
</evidence>
<evidence type="ECO:0000256" key="1">
    <source>
        <dbReference type="ARBA" id="ARBA00001936"/>
    </source>
</evidence>
<dbReference type="PIRSF" id="PIRSF039102">
    <property type="entry name" value="Ddl/VanB"/>
    <property type="match status" value="1"/>
</dbReference>
<evidence type="ECO:0000256" key="4">
    <source>
        <dbReference type="ARBA" id="ARBA00022723"/>
    </source>
</evidence>
<evidence type="ECO:0000256" key="3">
    <source>
        <dbReference type="ARBA" id="ARBA00022598"/>
    </source>
</evidence>
<dbReference type="EC" id="6.3.2.4" evidence="12"/>
<evidence type="ECO:0000313" key="19">
    <source>
        <dbReference type="Proteomes" id="UP000003111"/>
    </source>
</evidence>
<protein>
    <recommendedName>
        <fullName evidence="12">D-alanine--D-alanine ligase</fullName>
        <ecNumber evidence="12">6.3.2.4</ecNumber>
    </recommendedName>
    <alternativeName>
        <fullName evidence="12">D-Ala-D-Ala ligase</fullName>
    </alternativeName>
    <alternativeName>
        <fullName evidence="12">D-alanylalanine synthetase</fullName>
    </alternativeName>
</protein>
<comment type="catalytic activity">
    <reaction evidence="12">
        <text>2 D-alanine + ATP = D-alanyl-D-alanine + ADP + phosphate + H(+)</text>
        <dbReference type="Rhea" id="RHEA:11224"/>
        <dbReference type="ChEBI" id="CHEBI:15378"/>
        <dbReference type="ChEBI" id="CHEBI:30616"/>
        <dbReference type="ChEBI" id="CHEBI:43474"/>
        <dbReference type="ChEBI" id="CHEBI:57416"/>
        <dbReference type="ChEBI" id="CHEBI:57822"/>
        <dbReference type="ChEBI" id="CHEBI:456216"/>
        <dbReference type="EC" id="6.3.2.4"/>
    </reaction>
</comment>
<keyword evidence="10 15" id="KW-0464">Manganese</keyword>
<feature type="binding site" evidence="15">
    <location>
        <position position="313"/>
    </location>
    <ligand>
        <name>Mg(2+)</name>
        <dbReference type="ChEBI" id="CHEBI:18420"/>
        <label>2</label>
    </ligand>
</feature>
<evidence type="ECO:0000256" key="8">
    <source>
        <dbReference type="ARBA" id="ARBA00022960"/>
    </source>
</evidence>
<dbReference type="Pfam" id="PF07478">
    <property type="entry name" value="Dala_Dala_lig_C"/>
    <property type="match status" value="1"/>
</dbReference>
<dbReference type="UniPathway" id="UPA00219"/>
<evidence type="ECO:0000256" key="11">
    <source>
        <dbReference type="ARBA" id="ARBA00023316"/>
    </source>
</evidence>
<evidence type="ECO:0000256" key="5">
    <source>
        <dbReference type="ARBA" id="ARBA00022741"/>
    </source>
</evidence>
<keyword evidence="8 12" id="KW-0133">Cell shape</keyword>
<dbReference type="EMBL" id="ACLF03000004">
    <property type="protein sequence ID" value="EFQ83544.1"/>
    <property type="molecule type" value="Genomic_DNA"/>
</dbReference>
<comment type="caution">
    <text evidence="18">The sequence shown here is derived from an EMBL/GenBank/DDBJ whole genome shotgun (WGS) entry which is preliminary data.</text>
</comment>
<evidence type="ECO:0000256" key="16">
    <source>
        <dbReference type="PROSITE-ProRule" id="PRU00409"/>
    </source>
</evidence>
<evidence type="ECO:0000256" key="9">
    <source>
        <dbReference type="ARBA" id="ARBA00022984"/>
    </source>
</evidence>
<keyword evidence="9 12" id="KW-0573">Peptidoglycan synthesis</keyword>
<comment type="cofactor">
    <cofactor evidence="1">
        <name>Mn(2+)</name>
        <dbReference type="ChEBI" id="CHEBI:29035"/>
    </cofactor>
</comment>
<dbReference type="AlphaFoldDB" id="E2SAZ8"/>
<feature type="active site" evidence="13">
    <location>
        <position position="324"/>
    </location>
</feature>
<evidence type="ECO:0000256" key="15">
    <source>
        <dbReference type="PIRSR" id="PIRSR039102-3"/>
    </source>
</evidence>
<dbReference type="eggNOG" id="COG1181">
    <property type="taxonomic scope" value="Bacteria"/>
</dbReference>
<dbReference type="PROSITE" id="PS50975">
    <property type="entry name" value="ATP_GRASP"/>
    <property type="match status" value="1"/>
</dbReference>
<proteinExistence type="inferred from homology"/>
<evidence type="ECO:0000256" key="7">
    <source>
        <dbReference type="ARBA" id="ARBA00022842"/>
    </source>
</evidence>
<dbReference type="InterPro" id="IPR000291">
    <property type="entry name" value="D-Ala_lig_Van_CS"/>
</dbReference>
<comment type="subcellular location">
    <subcellularLocation>
        <location evidence="12">Cytoplasm</location>
    </subcellularLocation>
</comment>
<dbReference type="InterPro" id="IPR013815">
    <property type="entry name" value="ATP_grasp_subdomain_1"/>
</dbReference>
<dbReference type="GO" id="GO:0008360">
    <property type="term" value="P:regulation of cell shape"/>
    <property type="evidence" value="ECO:0007669"/>
    <property type="project" value="UniProtKB-KW"/>
</dbReference>
<comment type="cofactor">
    <cofactor evidence="15">
        <name>Mg(2+)</name>
        <dbReference type="ChEBI" id="CHEBI:18420"/>
    </cofactor>
    <cofactor evidence="15">
        <name>Mn(2+)</name>
        <dbReference type="ChEBI" id="CHEBI:29035"/>
    </cofactor>
    <text evidence="15">Binds 2 magnesium or manganese ions per subunit.</text>
</comment>
<evidence type="ECO:0000256" key="2">
    <source>
        <dbReference type="ARBA" id="ARBA00010871"/>
    </source>
</evidence>
<dbReference type="PANTHER" id="PTHR23132:SF25">
    <property type="entry name" value="D-ALANINE--D-ALANINE LIGASE A"/>
    <property type="match status" value="1"/>
</dbReference>
<feature type="binding site" evidence="15">
    <location>
        <position position="315"/>
    </location>
    <ligand>
        <name>Mg(2+)</name>
        <dbReference type="ChEBI" id="CHEBI:18420"/>
        <label>2</label>
    </ligand>
</feature>
<dbReference type="Pfam" id="PF01820">
    <property type="entry name" value="Dala_Dala_lig_N"/>
    <property type="match status" value="1"/>
</dbReference>
<dbReference type="FunFam" id="3.30.470.20:FF:000008">
    <property type="entry name" value="D-alanine--D-alanine ligase"/>
    <property type="match status" value="1"/>
</dbReference>
<gene>
    <name evidence="12" type="primary">ddl</name>
    <name evidence="18" type="ORF">HMPREF0063_11207</name>
</gene>
<keyword evidence="11 12" id="KW-0961">Cell wall biogenesis/degradation</keyword>
<keyword evidence="3 12" id="KW-0436">Ligase</keyword>
<dbReference type="SUPFAM" id="SSF56059">
    <property type="entry name" value="Glutathione synthetase ATP-binding domain-like"/>
    <property type="match status" value="1"/>
</dbReference>
<dbReference type="GO" id="GO:0008716">
    <property type="term" value="F:D-alanine-D-alanine ligase activity"/>
    <property type="evidence" value="ECO:0007669"/>
    <property type="project" value="UniProtKB-UniRule"/>
</dbReference>